<dbReference type="InterPro" id="IPR000847">
    <property type="entry name" value="LysR_HTH_N"/>
</dbReference>
<dbReference type="PANTHER" id="PTHR30346">
    <property type="entry name" value="TRANSCRIPTIONAL DUAL REGULATOR HCAR-RELATED"/>
    <property type="match status" value="1"/>
</dbReference>
<dbReference type="Gene3D" id="3.40.190.10">
    <property type="entry name" value="Periplasmic binding protein-like II"/>
    <property type="match status" value="2"/>
</dbReference>
<name>A0A846HNC9_9CYAN</name>
<evidence type="ECO:0000256" key="3">
    <source>
        <dbReference type="ARBA" id="ARBA00023125"/>
    </source>
</evidence>
<dbReference type="GO" id="GO:0003700">
    <property type="term" value="F:DNA-binding transcription factor activity"/>
    <property type="evidence" value="ECO:0007669"/>
    <property type="project" value="InterPro"/>
</dbReference>
<dbReference type="Pfam" id="PF00126">
    <property type="entry name" value="HTH_1"/>
    <property type="match status" value="1"/>
</dbReference>
<reference evidence="7 8" key="1">
    <citation type="journal article" date="2015" name="Genome Announc.">
        <title>Draft Genome Sequence of Cyanobacterium Hassallia byssoidea Strain VB512170, Isolated from Monuments in India.</title>
        <authorList>
            <person name="Singh D."/>
            <person name="Chandrababunaidu M.M."/>
            <person name="Panda A."/>
            <person name="Sen D."/>
            <person name="Bhattacharyya S."/>
            <person name="Adhikary S.P."/>
            <person name="Tripathy S."/>
        </authorList>
    </citation>
    <scope>NUCLEOTIDE SEQUENCE [LARGE SCALE GENOMIC DNA]</scope>
    <source>
        <strain evidence="7 8">VB512170</strain>
    </source>
</reference>
<evidence type="ECO:0000256" key="1">
    <source>
        <dbReference type="ARBA" id="ARBA00009437"/>
    </source>
</evidence>
<sequence>MELRHLRYFMVVAEELNFTRAAERLHIAQPPLSQQIQALEAELKVQLFERKKRPLQLTAAGQVLLTEARLVFATVERAIISTKRASRGEIGRLVVGANSSIANSVLPDILRVFRSRFGDVELVLRELTSREQIQELRSAPGGSASLSRVIDVGFDRLPNENENDPDLSFLPILQESLVIALPEQHPLADQLQIPLKALADEPFVLPPPDLVPSYSQIINLCQQVGFTPKVVQQATWMITVLSLVAGGVGVALLPANAQNLVRKGVVYREIQGENLTRQLAVIWRRDDSSVILREFIAVIKDIAH</sequence>
<dbReference type="CDD" id="cd08414">
    <property type="entry name" value="PBP2_LTTR_aromatics_like"/>
    <property type="match status" value="1"/>
</dbReference>
<feature type="domain" description="HTH lysR-type" evidence="6">
    <location>
        <begin position="1"/>
        <end position="58"/>
    </location>
</feature>
<keyword evidence="8" id="KW-1185">Reference proteome</keyword>
<organism evidence="7 8">
    <name type="scientific">Hassallia byssoidea VB512170</name>
    <dbReference type="NCBI Taxonomy" id="1304833"/>
    <lineage>
        <taxon>Bacteria</taxon>
        <taxon>Bacillati</taxon>
        <taxon>Cyanobacteriota</taxon>
        <taxon>Cyanophyceae</taxon>
        <taxon>Nostocales</taxon>
        <taxon>Tolypothrichaceae</taxon>
        <taxon>Hassallia</taxon>
    </lineage>
</organism>
<comment type="similarity">
    <text evidence="1">Belongs to the LysR transcriptional regulatory family.</text>
</comment>
<keyword evidence="5" id="KW-0812">Transmembrane</keyword>
<dbReference type="PROSITE" id="PS50931">
    <property type="entry name" value="HTH_LYSR"/>
    <property type="match status" value="1"/>
</dbReference>
<dbReference type="Pfam" id="PF03466">
    <property type="entry name" value="LysR_substrate"/>
    <property type="match status" value="1"/>
</dbReference>
<feature type="transmembrane region" description="Helical" evidence="5">
    <location>
        <begin position="234"/>
        <end position="253"/>
    </location>
</feature>
<dbReference type="PRINTS" id="PR00039">
    <property type="entry name" value="HTHLYSR"/>
</dbReference>
<dbReference type="AlphaFoldDB" id="A0A846HNC9"/>
<evidence type="ECO:0000259" key="6">
    <source>
        <dbReference type="PROSITE" id="PS50931"/>
    </source>
</evidence>
<evidence type="ECO:0000256" key="2">
    <source>
        <dbReference type="ARBA" id="ARBA00023015"/>
    </source>
</evidence>
<dbReference type="GO" id="GO:0003677">
    <property type="term" value="F:DNA binding"/>
    <property type="evidence" value="ECO:0007669"/>
    <property type="project" value="UniProtKB-KW"/>
</dbReference>
<dbReference type="EMBL" id="JTCM02000159">
    <property type="protein sequence ID" value="NEU77171.1"/>
    <property type="molecule type" value="Genomic_DNA"/>
</dbReference>
<accession>A0A846HNC9</accession>
<dbReference type="PANTHER" id="PTHR30346:SF0">
    <property type="entry name" value="HCA OPERON TRANSCRIPTIONAL ACTIVATOR HCAR"/>
    <property type="match status" value="1"/>
</dbReference>
<keyword evidence="2" id="KW-0805">Transcription regulation</keyword>
<proteinExistence type="inferred from homology"/>
<dbReference type="FunFam" id="1.10.10.10:FF:000001">
    <property type="entry name" value="LysR family transcriptional regulator"/>
    <property type="match status" value="1"/>
</dbReference>
<dbReference type="InterPro" id="IPR036390">
    <property type="entry name" value="WH_DNA-bd_sf"/>
</dbReference>
<protein>
    <submittedName>
        <fullName evidence="7">LysR family transcriptional regulator</fullName>
    </submittedName>
</protein>
<keyword evidence="5" id="KW-0472">Membrane</keyword>
<keyword evidence="4" id="KW-0804">Transcription</keyword>
<dbReference type="GO" id="GO:0032993">
    <property type="term" value="C:protein-DNA complex"/>
    <property type="evidence" value="ECO:0007669"/>
    <property type="project" value="TreeGrafter"/>
</dbReference>
<dbReference type="InterPro" id="IPR036388">
    <property type="entry name" value="WH-like_DNA-bd_sf"/>
</dbReference>
<gene>
    <name evidence="7" type="ORF">PI95_032915</name>
</gene>
<evidence type="ECO:0000313" key="8">
    <source>
        <dbReference type="Proteomes" id="UP000031549"/>
    </source>
</evidence>
<comment type="caution">
    <text evidence="7">The sequence shown here is derived from an EMBL/GenBank/DDBJ whole genome shotgun (WGS) entry which is preliminary data.</text>
</comment>
<dbReference type="SUPFAM" id="SSF46785">
    <property type="entry name" value="Winged helix' DNA-binding domain"/>
    <property type="match status" value="1"/>
</dbReference>
<dbReference type="Gene3D" id="1.10.10.10">
    <property type="entry name" value="Winged helix-like DNA-binding domain superfamily/Winged helix DNA-binding domain"/>
    <property type="match status" value="1"/>
</dbReference>
<dbReference type="SUPFAM" id="SSF53850">
    <property type="entry name" value="Periplasmic binding protein-like II"/>
    <property type="match status" value="1"/>
</dbReference>
<evidence type="ECO:0000256" key="5">
    <source>
        <dbReference type="SAM" id="Phobius"/>
    </source>
</evidence>
<keyword evidence="5" id="KW-1133">Transmembrane helix</keyword>
<dbReference type="RefSeq" id="WP_039738197.1">
    <property type="nucleotide sequence ID" value="NZ_JTCM02000159.1"/>
</dbReference>
<dbReference type="Proteomes" id="UP000031549">
    <property type="component" value="Unassembled WGS sequence"/>
</dbReference>
<keyword evidence="3" id="KW-0238">DNA-binding</keyword>
<evidence type="ECO:0000256" key="4">
    <source>
        <dbReference type="ARBA" id="ARBA00023163"/>
    </source>
</evidence>
<dbReference type="InterPro" id="IPR005119">
    <property type="entry name" value="LysR_subst-bd"/>
</dbReference>
<evidence type="ECO:0000313" key="7">
    <source>
        <dbReference type="EMBL" id="NEU77171.1"/>
    </source>
</evidence>